<evidence type="ECO:0000256" key="3">
    <source>
        <dbReference type="ARBA" id="ARBA00022898"/>
    </source>
</evidence>
<name>A0A383DJJ2_9ZZZZ</name>
<dbReference type="InterPro" id="IPR029066">
    <property type="entry name" value="PLP-binding_barrel"/>
</dbReference>
<gene>
    <name evidence="6" type="ORF">METZ01_LOCUS497501</name>
</gene>
<dbReference type="InterPro" id="IPR000183">
    <property type="entry name" value="Orn/DAP/Arg_de-COase"/>
</dbReference>
<protein>
    <recommendedName>
        <fullName evidence="5">Orn/DAP/Arg decarboxylase 2 N-terminal domain-containing protein</fullName>
    </recommendedName>
</protein>
<dbReference type="InterPro" id="IPR002986">
    <property type="entry name" value="DAP_deCOOHase_LysA"/>
</dbReference>
<accession>A0A383DJJ2</accession>
<feature type="non-terminal residue" evidence="6">
    <location>
        <position position="235"/>
    </location>
</feature>
<organism evidence="6">
    <name type="scientific">marine metagenome</name>
    <dbReference type="NCBI Taxonomy" id="408172"/>
    <lineage>
        <taxon>unclassified sequences</taxon>
        <taxon>metagenomes</taxon>
        <taxon>ecological metagenomes</taxon>
    </lineage>
</organism>
<dbReference type="InterPro" id="IPR022644">
    <property type="entry name" value="De-COase2_N"/>
</dbReference>
<sequence>IMNNKLFDELKHLLPDFSEINDKGHLQISGLDLVDLVSKFGSPLYIYEENTIRNLAKSFKKEFESRYKNVHVSYSSKAFSNPALVKILNEEGLGIDVVSRGELEVLLRSEFPMNKVNFHGNNKSEEELAEAIDQKIGLITIDSFHEMNILDKLCEKRAIKQDIILRLSPSVDPHTHELTSTGILDTKFGFSIETGEAKKALQISSRKDNLNLKGIHFHLGSPIFELNPYSQAINY</sequence>
<reference evidence="6" key="1">
    <citation type="submission" date="2018-05" db="EMBL/GenBank/DDBJ databases">
        <authorList>
            <person name="Lanie J.A."/>
            <person name="Ng W.-L."/>
            <person name="Kazmierczak K.M."/>
            <person name="Andrzejewski T.M."/>
            <person name="Davidsen T.M."/>
            <person name="Wayne K.J."/>
            <person name="Tettelin H."/>
            <person name="Glass J.I."/>
            <person name="Rusch D."/>
            <person name="Podicherti R."/>
            <person name="Tsui H.-C.T."/>
            <person name="Winkler M.E."/>
        </authorList>
    </citation>
    <scope>NUCLEOTIDE SEQUENCE</scope>
</reference>
<proteinExistence type="predicted"/>
<comment type="cofactor">
    <cofactor evidence="1">
        <name>pyridoxal 5'-phosphate</name>
        <dbReference type="ChEBI" id="CHEBI:597326"/>
    </cofactor>
</comment>
<keyword evidence="4" id="KW-0456">Lyase</keyword>
<keyword evidence="2" id="KW-0210">Decarboxylase</keyword>
<feature type="domain" description="Orn/DAP/Arg decarboxylase 2 N-terminal" evidence="5">
    <location>
        <begin position="51"/>
        <end position="234"/>
    </location>
</feature>
<dbReference type="AlphaFoldDB" id="A0A383DJJ2"/>
<evidence type="ECO:0000259" key="5">
    <source>
        <dbReference type="Pfam" id="PF02784"/>
    </source>
</evidence>
<evidence type="ECO:0000256" key="4">
    <source>
        <dbReference type="ARBA" id="ARBA00023239"/>
    </source>
</evidence>
<dbReference type="Gene3D" id="3.20.20.10">
    <property type="entry name" value="Alanine racemase"/>
    <property type="match status" value="1"/>
</dbReference>
<dbReference type="EMBL" id="UINC01217863">
    <property type="protein sequence ID" value="SVE44647.1"/>
    <property type="molecule type" value="Genomic_DNA"/>
</dbReference>
<dbReference type="PANTHER" id="PTHR43727">
    <property type="entry name" value="DIAMINOPIMELATE DECARBOXYLASE"/>
    <property type="match status" value="1"/>
</dbReference>
<dbReference type="FunFam" id="3.20.20.10:FF:000003">
    <property type="entry name" value="Diaminopimelate decarboxylase"/>
    <property type="match status" value="1"/>
</dbReference>
<keyword evidence="3" id="KW-0663">Pyridoxal phosphate</keyword>
<evidence type="ECO:0000256" key="2">
    <source>
        <dbReference type="ARBA" id="ARBA00022793"/>
    </source>
</evidence>
<dbReference type="GO" id="GO:0009089">
    <property type="term" value="P:lysine biosynthetic process via diaminopimelate"/>
    <property type="evidence" value="ECO:0007669"/>
    <property type="project" value="InterPro"/>
</dbReference>
<dbReference type="PRINTS" id="PR01181">
    <property type="entry name" value="DAPDCRBXLASE"/>
</dbReference>
<dbReference type="PANTHER" id="PTHR43727:SF2">
    <property type="entry name" value="GROUP IV DECARBOXYLASE"/>
    <property type="match status" value="1"/>
</dbReference>
<dbReference type="GO" id="GO:0008836">
    <property type="term" value="F:diaminopimelate decarboxylase activity"/>
    <property type="evidence" value="ECO:0007669"/>
    <property type="project" value="InterPro"/>
</dbReference>
<evidence type="ECO:0000256" key="1">
    <source>
        <dbReference type="ARBA" id="ARBA00001933"/>
    </source>
</evidence>
<dbReference type="PRINTS" id="PR01179">
    <property type="entry name" value="ODADCRBXLASE"/>
</dbReference>
<dbReference type="SUPFAM" id="SSF51419">
    <property type="entry name" value="PLP-binding barrel"/>
    <property type="match status" value="1"/>
</dbReference>
<feature type="non-terminal residue" evidence="6">
    <location>
        <position position="1"/>
    </location>
</feature>
<dbReference type="Pfam" id="PF02784">
    <property type="entry name" value="Orn_Arg_deC_N"/>
    <property type="match status" value="1"/>
</dbReference>
<evidence type="ECO:0000313" key="6">
    <source>
        <dbReference type="EMBL" id="SVE44647.1"/>
    </source>
</evidence>